<feature type="signal peptide" evidence="3">
    <location>
        <begin position="1"/>
        <end position="19"/>
    </location>
</feature>
<feature type="transmembrane region" description="Helical" evidence="2">
    <location>
        <begin position="334"/>
        <end position="357"/>
    </location>
</feature>
<dbReference type="PANTHER" id="PTHR35043">
    <property type="entry name" value="TRANSCRIPTION FACTOR DOMAIN-CONTAINING PROTEIN"/>
    <property type="match status" value="1"/>
</dbReference>
<name>A0A0C9TUT5_PAXIN</name>
<reference evidence="5" key="2">
    <citation type="submission" date="2015-01" db="EMBL/GenBank/DDBJ databases">
        <title>Evolutionary Origins and Diversification of the Mycorrhizal Mutualists.</title>
        <authorList>
            <consortium name="DOE Joint Genome Institute"/>
            <consortium name="Mycorrhizal Genomics Consortium"/>
            <person name="Kohler A."/>
            <person name="Kuo A."/>
            <person name="Nagy L.G."/>
            <person name="Floudas D."/>
            <person name="Copeland A."/>
            <person name="Barry K.W."/>
            <person name="Cichocki N."/>
            <person name="Veneault-Fourrey C."/>
            <person name="LaButti K."/>
            <person name="Lindquist E.A."/>
            <person name="Lipzen A."/>
            <person name="Lundell T."/>
            <person name="Morin E."/>
            <person name="Murat C."/>
            <person name="Riley R."/>
            <person name="Ohm R."/>
            <person name="Sun H."/>
            <person name="Tunlid A."/>
            <person name="Henrissat B."/>
            <person name="Grigoriev I.V."/>
            <person name="Hibbett D.S."/>
            <person name="Martin F."/>
        </authorList>
    </citation>
    <scope>NUCLEOTIDE SEQUENCE [LARGE SCALE GENOMIC DNA]</scope>
    <source>
        <strain evidence="5">ATCC 200175</strain>
    </source>
</reference>
<feature type="transmembrane region" description="Helical" evidence="2">
    <location>
        <begin position="196"/>
        <end position="220"/>
    </location>
</feature>
<evidence type="ECO:0000313" key="4">
    <source>
        <dbReference type="EMBL" id="KIJ14008.1"/>
    </source>
</evidence>
<organism evidence="4 5">
    <name type="scientific">Paxillus involutus ATCC 200175</name>
    <dbReference type="NCBI Taxonomy" id="664439"/>
    <lineage>
        <taxon>Eukaryota</taxon>
        <taxon>Fungi</taxon>
        <taxon>Dikarya</taxon>
        <taxon>Basidiomycota</taxon>
        <taxon>Agaricomycotina</taxon>
        <taxon>Agaricomycetes</taxon>
        <taxon>Agaricomycetidae</taxon>
        <taxon>Boletales</taxon>
        <taxon>Paxilineae</taxon>
        <taxon>Paxillaceae</taxon>
        <taxon>Paxillus</taxon>
    </lineage>
</organism>
<evidence type="ECO:0000256" key="1">
    <source>
        <dbReference type="SAM" id="MobiDB-lite"/>
    </source>
</evidence>
<reference evidence="4 5" key="1">
    <citation type="submission" date="2014-06" db="EMBL/GenBank/DDBJ databases">
        <authorList>
            <consortium name="DOE Joint Genome Institute"/>
            <person name="Kuo A."/>
            <person name="Kohler A."/>
            <person name="Nagy L.G."/>
            <person name="Floudas D."/>
            <person name="Copeland A."/>
            <person name="Barry K.W."/>
            <person name="Cichocki N."/>
            <person name="Veneault-Fourrey C."/>
            <person name="LaButti K."/>
            <person name="Lindquist E.A."/>
            <person name="Lipzen A."/>
            <person name="Lundell T."/>
            <person name="Morin E."/>
            <person name="Murat C."/>
            <person name="Sun H."/>
            <person name="Tunlid A."/>
            <person name="Henrissat B."/>
            <person name="Grigoriev I.V."/>
            <person name="Hibbett D.S."/>
            <person name="Martin F."/>
            <person name="Nordberg H.P."/>
            <person name="Cantor M.N."/>
            <person name="Hua S.X."/>
        </authorList>
    </citation>
    <scope>NUCLEOTIDE SEQUENCE [LARGE SCALE GENOMIC DNA]</scope>
    <source>
        <strain evidence="4 5">ATCC 200175</strain>
    </source>
</reference>
<dbReference type="HOGENOM" id="CLU_022883_6_1_1"/>
<proteinExistence type="predicted"/>
<dbReference type="OrthoDB" id="9451547at2759"/>
<evidence type="ECO:0000313" key="5">
    <source>
        <dbReference type="Proteomes" id="UP000053647"/>
    </source>
</evidence>
<feature type="chain" id="PRO_5002213961" evidence="3">
    <location>
        <begin position="20"/>
        <end position="371"/>
    </location>
</feature>
<feature type="transmembrane region" description="Helical" evidence="2">
    <location>
        <begin position="171"/>
        <end position="190"/>
    </location>
</feature>
<protein>
    <submittedName>
        <fullName evidence="4">Uncharacterized protein</fullName>
    </submittedName>
</protein>
<dbReference type="Proteomes" id="UP000053647">
    <property type="component" value="Unassembled WGS sequence"/>
</dbReference>
<keyword evidence="2" id="KW-1133">Transmembrane helix</keyword>
<dbReference type="AlphaFoldDB" id="A0A0C9TUT5"/>
<dbReference type="EMBL" id="KN819346">
    <property type="protein sequence ID" value="KIJ14008.1"/>
    <property type="molecule type" value="Genomic_DNA"/>
</dbReference>
<feature type="compositionally biased region" description="Basic and acidic residues" evidence="1">
    <location>
        <begin position="249"/>
        <end position="267"/>
    </location>
</feature>
<feature type="transmembrane region" description="Helical" evidence="2">
    <location>
        <begin position="305"/>
        <end position="322"/>
    </location>
</feature>
<dbReference type="PANTHER" id="PTHR35043:SF7">
    <property type="entry name" value="TRANSCRIPTION FACTOR DOMAIN-CONTAINING PROTEIN"/>
    <property type="match status" value="1"/>
</dbReference>
<evidence type="ECO:0000256" key="3">
    <source>
        <dbReference type="SAM" id="SignalP"/>
    </source>
</evidence>
<keyword evidence="3" id="KW-0732">Signal</keyword>
<sequence length="371" mass="42181">MLPLLVLFSLQVLVLLAEAASTNGTSESSAPDPTSSNYRSIWSILGTCALTLIICIWNATYPNITHEPHWYKVALYRVALGLVALVAPEVTTMRAYTEWRYAGEIQRDLSSHQWTRTHGFFVLMGGFILQDGAHRELVKTRYDLKGLRLDVKIMNPKITKKQIRDRSKSDVLGNMLLVLQLSWFILQVIARATNHLAITLVEIDTLALAALSLLLFFFWWNKPWAAECPHIFYTKPSESNSEFVTNPTHCEDSHVDNPHERSVTDHGDTRTPLIEDHTLSVHRRKCDWIDEITTGGLSGGDHKTLLVLLIVWMIFGALHMIAWDFQFPSHAEKIMWRLASLTLVGAPCVYFLAMVLYRFNKLHAVLLVLSF</sequence>
<keyword evidence="2" id="KW-0472">Membrane</keyword>
<feature type="region of interest" description="Disordered" evidence="1">
    <location>
        <begin position="247"/>
        <end position="267"/>
    </location>
</feature>
<keyword evidence="2" id="KW-0812">Transmembrane</keyword>
<accession>A0A0C9TUT5</accession>
<keyword evidence="5" id="KW-1185">Reference proteome</keyword>
<gene>
    <name evidence="4" type="ORF">PAXINDRAFT_100363</name>
</gene>
<feature type="transmembrane region" description="Helical" evidence="2">
    <location>
        <begin position="43"/>
        <end position="61"/>
    </location>
</feature>
<evidence type="ECO:0000256" key="2">
    <source>
        <dbReference type="SAM" id="Phobius"/>
    </source>
</evidence>